<dbReference type="InterPro" id="IPR027417">
    <property type="entry name" value="P-loop_NTPase"/>
</dbReference>
<evidence type="ECO:0000313" key="7">
    <source>
        <dbReference type="EMBL" id="RZO75533.1"/>
    </source>
</evidence>
<dbReference type="InterPro" id="IPR001977">
    <property type="entry name" value="Depp_CoAkinase"/>
</dbReference>
<comment type="pathway">
    <text evidence="5">Cofactor biosynthesis; coenzyme A biosynthesis; CoA from (R)-pantothenate: step 5/5.</text>
</comment>
<name>A0A520RZ75_9GAMM</name>
<dbReference type="PANTHER" id="PTHR10695:SF46">
    <property type="entry name" value="BIFUNCTIONAL COENZYME A SYNTHASE-RELATED"/>
    <property type="match status" value="1"/>
</dbReference>
<comment type="similarity">
    <text evidence="1 5">Belongs to the CoaE family.</text>
</comment>
<protein>
    <recommendedName>
        <fullName evidence="5 6">Dephospho-CoA kinase</fullName>
        <ecNumber evidence="5 6">2.7.1.24</ecNumber>
    </recommendedName>
    <alternativeName>
        <fullName evidence="5">Dephosphocoenzyme A kinase</fullName>
    </alternativeName>
</protein>
<dbReference type="NCBIfam" id="TIGR00152">
    <property type="entry name" value="dephospho-CoA kinase"/>
    <property type="match status" value="1"/>
</dbReference>
<dbReference type="SUPFAM" id="SSF52540">
    <property type="entry name" value="P-loop containing nucleoside triphosphate hydrolases"/>
    <property type="match status" value="1"/>
</dbReference>
<evidence type="ECO:0000256" key="3">
    <source>
        <dbReference type="ARBA" id="ARBA00022840"/>
    </source>
</evidence>
<reference evidence="7 8" key="1">
    <citation type="submission" date="2019-02" db="EMBL/GenBank/DDBJ databases">
        <title>Prokaryotic population dynamics and viral predation in marine succession experiment using metagenomics: the confinement effect.</title>
        <authorList>
            <person name="Haro-Moreno J.M."/>
            <person name="Rodriguez-Valera F."/>
            <person name="Lopez-Perez M."/>
        </authorList>
    </citation>
    <scope>NUCLEOTIDE SEQUENCE [LARGE SCALE GENOMIC DNA]</scope>
    <source>
        <strain evidence="7">MED-G158</strain>
    </source>
</reference>
<keyword evidence="2 5" id="KW-0547">Nucleotide-binding</keyword>
<comment type="caution">
    <text evidence="7">The sequence shown here is derived from an EMBL/GenBank/DDBJ whole genome shotgun (WGS) entry which is preliminary data.</text>
</comment>
<dbReference type="Pfam" id="PF01121">
    <property type="entry name" value="CoaE"/>
    <property type="match status" value="1"/>
</dbReference>
<dbReference type="Proteomes" id="UP000320404">
    <property type="component" value="Unassembled WGS sequence"/>
</dbReference>
<keyword evidence="5 7" id="KW-0808">Transferase</keyword>
<keyword evidence="4 5" id="KW-0173">Coenzyme A biosynthesis</keyword>
<keyword evidence="3 5" id="KW-0067">ATP-binding</keyword>
<dbReference type="AlphaFoldDB" id="A0A520RZ75"/>
<dbReference type="GO" id="GO:0005524">
    <property type="term" value="F:ATP binding"/>
    <property type="evidence" value="ECO:0007669"/>
    <property type="project" value="UniProtKB-UniRule"/>
</dbReference>
<evidence type="ECO:0000256" key="4">
    <source>
        <dbReference type="ARBA" id="ARBA00022993"/>
    </source>
</evidence>
<dbReference type="GO" id="GO:0005737">
    <property type="term" value="C:cytoplasm"/>
    <property type="evidence" value="ECO:0007669"/>
    <property type="project" value="UniProtKB-SubCell"/>
</dbReference>
<gene>
    <name evidence="5" type="primary">coaE</name>
    <name evidence="7" type="ORF">EVA69_04150</name>
</gene>
<dbReference type="CDD" id="cd02022">
    <property type="entry name" value="DPCK"/>
    <property type="match status" value="1"/>
</dbReference>
<keyword evidence="5 7" id="KW-0418">Kinase</keyword>
<feature type="binding site" evidence="5">
    <location>
        <begin position="11"/>
        <end position="16"/>
    </location>
    <ligand>
        <name>ATP</name>
        <dbReference type="ChEBI" id="CHEBI:30616"/>
    </ligand>
</feature>
<comment type="catalytic activity">
    <reaction evidence="5">
        <text>3'-dephospho-CoA + ATP = ADP + CoA + H(+)</text>
        <dbReference type="Rhea" id="RHEA:18245"/>
        <dbReference type="ChEBI" id="CHEBI:15378"/>
        <dbReference type="ChEBI" id="CHEBI:30616"/>
        <dbReference type="ChEBI" id="CHEBI:57287"/>
        <dbReference type="ChEBI" id="CHEBI:57328"/>
        <dbReference type="ChEBI" id="CHEBI:456216"/>
        <dbReference type="EC" id="2.7.1.24"/>
    </reaction>
</comment>
<dbReference type="PANTHER" id="PTHR10695">
    <property type="entry name" value="DEPHOSPHO-COA KINASE-RELATED"/>
    <property type="match status" value="1"/>
</dbReference>
<organism evidence="7 8">
    <name type="scientific">OM182 bacterium</name>
    <dbReference type="NCBI Taxonomy" id="2510334"/>
    <lineage>
        <taxon>Bacteria</taxon>
        <taxon>Pseudomonadati</taxon>
        <taxon>Pseudomonadota</taxon>
        <taxon>Gammaproteobacteria</taxon>
        <taxon>OMG group</taxon>
        <taxon>OM182 clade</taxon>
    </lineage>
</organism>
<evidence type="ECO:0000256" key="1">
    <source>
        <dbReference type="ARBA" id="ARBA00009018"/>
    </source>
</evidence>
<proteinExistence type="inferred from homology"/>
<dbReference type="Gene3D" id="3.40.50.300">
    <property type="entry name" value="P-loop containing nucleotide triphosphate hydrolases"/>
    <property type="match status" value="1"/>
</dbReference>
<dbReference type="GO" id="GO:0004140">
    <property type="term" value="F:dephospho-CoA kinase activity"/>
    <property type="evidence" value="ECO:0007669"/>
    <property type="project" value="UniProtKB-UniRule"/>
</dbReference>
<evidence type="ECO:0000313" key="8">
    <source>
        <dbReference type="Proteomes" id="UP000320404"/>
    </source>
</evidence>
<accession>A0A520RZ75</accession>
<evidence type="ECO:0000256" key="2">
    <source>
        <dbReference type="ARBA" id="ARBA00022741"/>
    </source>
</evidence>
<comment type="function">
    <text evidence="5">Catalyzes the phosphorylation of the 3'-hydroxyl group of dephosphocoenzyme A to form coenzyme A.</text>
</comment>
<keyword evidence="5" id="KW-0963">Cytoplasm</keyword>
<dbReference type="HAMAP" id="MF_00376">
    <property type="entry name" value="Dephospho_CoA_kinase"/>
    <property type="match status" value="1"/>
</dbReference>
<dbReference type="PROSITE" id="PS51219">
    <property type="entry name" value="DPCK"/>
    <property type="match status" value="1"/>
</dbReference>
<dbReference type="GO" id="GO:0015937">
    <property type="term" value="P:coenzyme A biosynthetic process"/>
    <property type="evidence" value="ECO:0007669"/>
    <property type="project" value="UniProtKB-UniRule"/>
</dbReference>
<dbReference type="UniPathway" id="UPA00241">
    <property type="reaction ID" value="UER00356"/>
</dbReference>
<dbReference type="EC" id="2.7.1.24" evidence="5 6"/>
<comment type="subcellular location">
    <subcellularLocation>
        <location evidence="5">Cytoplasm</location>
    </subcellularLocation>
</comment>
<sequence>MYVVGLTGGIGSGKSTVANEFTKLGVNLVDADIASRELVKAGAPALEAIGNHFGPTVIETDGSLNRGALREIVFHNGAEKTWLEQLLHPLIGQWLIQQIAASQSPYCILVSPLLLETSQAQLVDCVLVVDVEEGTQLERTLARDGGNEDTVRAIIAAQMSRAKRLEHADDVFYNEQAFKTVATQVLTLHNKYLKAAGAKQADE</sequence>
<evidence type="ECO:0000256" key="5">
    <source>
        <dbReference type="HAMAP-Rule" id="MF_00376"/>
    </source>
</evidence>
<dbReference type="EMBL" id="SHAH01000053">
    <property type="protein sequence ID" value="RZO75533.1"/>
    <property type="molecule type" value="Genomic_DNA"/>
</dbReference>
<evidence type="ECO:0000256" key="6">
    <source>
        <dbReference type="NCBIfam" id="TIGR00152"/>
    </source>
</evidence>